<dbReference type="EMBL" id="JBHFNQ010000013">
    <property type="protein sequence ID" value="MFB2875525.1"/>
    <property type="molecule type" value="Genomic_DNA"/>
</dbReference>
<dbReference type="InterPro" id="IPR029060">
    <property type="entry name" value="PIN-like_dom_sf"/>
</dbReference>
<organism evidence="2 3">
    <name type="scientific">Floridaenema aerugineum BLCC-F46</name>
    <dbReference type="NCBI Taxonomy" id="3153654"/>
    <lineage>
        <taxon>Bacteria</taxon>
        <taxon>Bacillati</taxon>
        <taxon>Cyanobacteriota</taxon>
        <taxon>Cyanophyceae</taxon>
        <taxon>Oscillatoriophycideae</taxon>
        <taxon>Aerosakkonematales</taxon>
        <taxon>Aerosakkonemataceae</taxon>
        <taxon>Floridanema</taxon>
        <taxon>Floridanema aerugineum</taxon>
    </lineage>
</organism>
<dbReference type="Proteomes" id="UP001576774">
    <property type="component" value="Unassembled WGS sequence"/>
</dbReference>
<dbReference type="Gene3D" id="3.40.50.1010">
    <property type="entry name" value="5'-nuclease"/>
    <property type="match status" value="1"/>
</dbReference>
<comment type="caution">
    <text evidence="2">The sequence shown here is derived from an EMBL/GenBank/DDBJ whole genome shotgun (WGS) entry which is preliminary data.</text>
</comment>
<keyword evidence="3" id="KW-1185">Reference proteome</keyword>
<dbReference type="Pfam" id="PF01850">
    <property type="entry name" value="PIN"/>
    <property type="match status" value="1"/>
</dbReference>
<dbReference type="PANTHER" id="PTHR42188">
    <property type="entry name" value="23S RRNA-SPECIFIC ENDONUCLEASE VAPC20"/>
    <property type="match status" value="1"/>
</dbReference>
<dbReference type="RefSeq" id="WP_413268685.1">
    <property type="nucleotide sequence ID" value="NZ_JBHFNQ010000013.1"/>
</dbReference>
<protein>
    <submittedName>
        <fullName evidence="2">Type II toxin-antitoxin system VapC family toxin</fullName>
    </submittedName>
</protein>
<evidence type="ECO:0000313" key="3">
    <source>
        <dbReference type="Proteomes" id="UP001576774"/>
    </source>
</evidence>
<feature type="domain" description="PIN" evidence="1">
    <location>
        <begin position="7"/>
        <end position="124"/>
    </location>
</feature>
<sequence length="139" mass="15570">MERKPPVVDTGFIVALVNSADKMHGSVTKVYSQQQQILLPQTVLTEVAYLVGREAGVATVVAFLRGLFASRFHLIALTDADLLRAAEILEEYTDSRVDFVDATVMAVAERFGSTKILTLDQRDFRLFRPRHCKSFEILP</sequence>
<accession>A0ABV4WYC6</accession>
<proteinExistence type="predicted"/>
<dbReference type="SUPFAM" id="SSF88723">
    <property type="entry name" value="PIN domain-like"/>
    <property type="match status" value="1"/>
</dbReference>
<reference evidence="2 3" key="1">
    <citation type="submission" date="2024-09" db="EMBL/GenBank/DDBJ databases">
        <title>Floridaenema gen nov. (Aerosakkonemataceae, Aerosakkonematales ord. nov., Cyanobacteria) from benthic tropical and subtropical fresh waters, with the description of four new species.</title>
        <authorList>
            <person name="Moretto J.A."/>
            <person name="Berthold D.E."/>
            <person name="Lefler F.W."/>
            <person name="Huang I.-S."/>
            <person name="Laughinghouse H. IV."/>
        </authorList>
    </citation>
    <scope>NUCLEOTIDE SEQUENCE [LARGE SCALE GENOMIC DNA]</scope>
    <source>
        <strain evidence="2 3">BLCC-F46</strain>
    </source>
</reference>
<evidence type="ECO:0000259" key="1">
    <source>
        <dbReference type="Pfam" id="PF01850"/>
    </source>
</evidence>
<dbReference type="InterPro" id="IPR002716">
    <property type="entry name" value="PIN_dom"/>
</dbReference>
<name>A0ABV4WYC6_9CYAN</name>
<evidence type="ECO:0000313" key="2">
    <source>
        <dbReference type="EMBL" id="MFB2875525.1"/>
    </source>
</evidence>
<dbReference type="InterPro" id="IPR039018">
    <property type="entry name" value="VapC20-like"/>
</dbReference>
<gene>
    <name evidence="2" type="ORF">ACE1CC_01390</name>
</gene>
<dbReference type="PANTHER" id="PTHR42188:SF1">
    <property type="entry name" value="23S RRNA-SPECIFIC ENDONUCLEASE VAPC20"/>
    <property type="match status" value="1"/>
</dbReference>